<sequence length="351" mass="40724">MQEQKSQSCADLLILPRNKGDAGDWRQTRRTNFHLDDPNNLSDIIPGWSNICIITRNSGVETGFNTWSRFSVKKVDHDARFKWYHPNIFTRWLPLTKQTIILAFDLDPPIKERFLKSVMKSEESWLNDPFWVYPHLVEQIALIQEPAVWAIRDHVRSMETEGKPQGRPQPDYRRLHDIARHAIHVNETLDIAVQNIEHILTQHASYTKSKPDNTSPASEDIHLRLGSWQSFIANLRSRSIANEKRLQNEIQLAFNTVAQHDASVTLEIGRATQLDSATMKTIAFVTLTFLPPTFICAIFSTSFFDFGGDSGWSMSNKFWVYWVFAIPTTVFTTLVWTYWPNIRRIFFSKNE</sequence>
<protein>
    <submittedName>
        <fullName evidence="2">Pc13g02230 protein</fullName>
    </submittedName>
</protein>
<dbReference type="OMA" id="WSCFKIK"/>
<dbReference type="BioCyc" id="PCHR:PC13G02230-MONOMER"/>
<accession>B6H1I9</accession>
<name>B6H1I9_PENRW</name>
<dbReference type="EMBL" id="AM920428">
    <property type="protein sequence ID" value="CAP91292.1"/>
    <property type="molecule type" value="Genomic_DNA"/>
</dbReference>
<proteinExistence type="predicted"/>
<keyword evidence="1" id="KW-1133">Transmembrane helix</keyword>
<dbReference type="OrthoDB" id="5207033at2759"/>
<feature type="transmembrane region" description="Helical" evidence="1">
    <location>
        <begin position="282"/>
        <end position="304"/>
    </location>
</feature>
<dbReference type="Proteomes" id="UP000000724">
    <property type="component" value="Contig Pc00c13"/>
</dbReference>
<dbReference type="HOGENOM" id="CLU_041307_1_0_1"/>
<keyword evidence="3" id="KW-1185">Reference proteome</keyword>
<dbReference type="Gene3D" id="1.20.58.340">
    <property type="entry name" value="Magnesium transport protein CorA, transmembrane region"/>
    <property type="match status" value="1"/>
</dbReference>
<evidence type="ECO:0000313" key="2">
    <source>
        <dbReference type="EMBL" id="CAP91292.1"/>
    </source>
</evidence>
<gene>
    <name evidence="2" type="ORF">Pc13g02230</name>
    <name evidence="2" type="ORF">PCH_Pc13g02230</name>
</gene>
<keyword evidence="1" id="KW-0812">Transmembrane</keyword>
<feature type="transmembrane region" description="Helical" evidence="1">
    <location>
        <begin position="319"/>
        <end position="339"/>
    </location>
</feature>
<evidence type="ECO:0000313" key="3">
    <source>
        <dbReference type="Proteomes" id="UP000000724"/>
    </source>
</evidence>
<dbReference type="eggNOG" id="ENOG502SMU6">
    <property type="taxonomic scope" value="Eukaryota"/>
</dbReference>
<organism evidence="2 3">
    <name type="scientific">Penicillium rubens (strain ATCC 28089 / DSM 1075 / NRRL 1951 / Wisconsin 54-1255)</name>
    <name type="common">Penicillium chrysogenum</name>
    <dbReference type="NCBI Taxonomy" id="500485"/>
    <lineage>
        <taxon>Eukaryota</taxon>
        <taxon>Fungi</taxon>
        <taxon>Dikarya</taxon>
        <taxon>Ascomycota</taxon>
        <taxon>Pezizomycotina</taxon>
        <taxon>Eurotiomycetes</taxon>
        <taxon>Eurotiomycetidae</taxon>
        <taxon>Eurotiales</taxon>
        <taxon>Aspergillaceae</taxon>
        <taxon>Penicillium</taxon>
        <taxon>Penicillium chrysogenum species complex</taxon>
    </lineage>
</organism>
<dbReference type="AlphaFoldDB" id="B6H1I9"/>
<keyword evidence="1" id="KW-0472">Membrane</keyword>
<evidence type="ECO:0000256" key="1">
    <source>
        <dbReference type="SAM" id="Phobius"/>
    </source>
</evidence>
<dbReference type="VEuPathDB" id="FungiDB:PCH_Pc13g02230"/>
<reference evidence="2 3" key="1">
    <citation type="journal article" date="2008" name="Nat. Biotechnol.">
        <title>Genome sequencing and analysis of the filamentous fungus Penicillium chrysogenum.</title>
        <authorList>
            <person name="van den Berg M.A."/>
            <person name="Albang R."/>
            <person name="Albermann K."/>
            <person name="Badger J.H."/>
            <person name="Daran J.-M."/>
            <person name="Driessen A.J.M."/>
            <person name="Garcia-Estrada C."/>
            <person name="Fedorova N.D."/>
            <person name="Harris D.M."/>
            <person name="Heijne W.H.M."/>
            <person name="Joardar V.S."/>
            <person name="Kiel J.A.K.W."/>
            <person name="Kovalchuk A."/>
            <person name="Martin J.F."/>
            <person name="Nierman W.C."/>
            <person name="Nijland J.G."/>
            <person name="Pronk J.T."/>
            <person name="Roubos J.A."/>
            <person name="van der Klei I.J."/>
            <person name="van Peij N.N.M.E."/>
            <person name="Veenhuis M."/>
            <person name="von Doehren H."/>
            <person name="Wagner C."/>
            <person name="Wortman J.R."/>
            <person name="Bovenberg R.A.L."/>
        </authorList>
    </citation>
    <scope>NUCLEOTIDE SEQUENCE [LARGE SCALE GENOMIC DNA]</scope>
    <source>
        <strain evidence="3">ATCC 28089 / DSM 1075 / NRRL 1951 / Wisconsin 54-1255</strain>
    </source>
</reference>